<evidence type="ECO:0000313" key="1">
    <source>
        <dbReference type="EMBL" id="RPB21793.1"/>
    </source>
</evidence>
<organism evidence="1 2">
    <name type="scientific">Terfezia boudieri ATCC MYA-4762</name>
    <dbReference type="NCBI Taxonomy" id="1051890"/>
    <lineage>
        <taxon>Eukaryota</taxon>
        <taxon>Fungi</taxon>
        <taxon>Dikarya</taxon>
        <taxon>Ascomycota</taxon>
        <taxon>Pezizomycotina</taxon>
        <taxon>Pezizomycetes</taxon>
        <taxon>Pezizales</taxon>
        <taxon>Pezizaceae</taxon>
        <taxon>Terfezia</taxon>
    </lineage>
</organism>
<dbReference type="OrthoDB" id="10592170at2759"/>
<dbReference type="AlphaFoldDB" id="A0A3N4LFY3"/>
<proteinExistence type="predicted"/>
<name>A0A3N4LFY3_9PEZI</name>
<sequence>MQRFAPSAFRCSRLAISSPQQYFQQHTPSTYHINLSPIQTLPSGQKRGYLIHRGNICQATEAHKRCTEHLRAKLKTTSSLRPPSPTEEAALHFGNLSLSMRERLMDQLFHERHLIISMITYDFEERLAFPYLYDQQHEKTKELEVERMERANFVKPDYSGTGQDLREVWKKWFQPREKFRLVEDAKLTEKIKRSKDVKSTKDIKRIEDREAEIVHSLSPAITAACSEGVLKGVGESGPAVCRGGSLAAALRAGFTTRSKEPVSETGGFVVNDRSQSDWAGLSDGHESDWASLSDEYCNPSDGHVSGVLSDEYCNPSDGHVSDWASLSDEYCNPPLSDDHESDWADFSDGSE</sequence>
<protein>
    <submittedName>
        <fullName evidence="1">Uncharacterized protein</fullName>
    </submittedName>
</protein>
<gene>
    <name evidence="1" type="ORF">L211DRAFT_840428</name>
</gene>
<dbReference type="InParanoid" id="A0A3N4LFY3"/>
<dbReference type="EMBL" id="ML121557">
    <property type="protein sequence ID" value="RPB21793.1"/>
    <property type="molecule type" value="Genomic_DNA"/>
</dbReference>
<dbReference type="Proteomes" id="UP000267821">
    <property type="component" value="Unassembled WGS sequence"/>
</dbReference>
<evidence type="ECO:0000313" key="2">
    <source>
        <dbReference type="Proteomes" id="UP000267821"/>
    </source>
</evidence>
<keyword evidence="2" id="KW-1185">Reference proteome</keyword>
<reference evidence="1 2" key="1">
    <citation type="journal article" date="2018" name="Nat. Ecol. Evol.">
        <title>Pezizomycetes genomes reveal the molecular basis of ectomycorrhizal truffle lifestyle.</title>
        <authorList>
            <person name="Murat C."/>
            <person name="Payen T."/>
            <person name="Noel B."/>
            <person name="Kuo A."/>
            <person name="Morin E."/>
            <person name="Chen J."/>
            <person name="Kohler A."/>
            <person name="Krizsan K."/>
            <person name="Balestrini R."/>
            <person name="Da Silva C."/>
            <person name="Montanini B."/>
            <person name="Hainaut M."/>
            <person name="Levati E."/>
            <person name="Barry K.W."/>
            <person name="Belfiori B."/>
            <person name="Cichocki N."/>
            <person name="Clum A."/>
            <person name="Dockter R.B."/>
            <person name="Fauchery L."/>
            <person name="Guy J."/>
            <person name="Iotti M."/>
            <person name="Le Tacon F."/>
            <person name="Lindquist E.A."/>
            <person name="Lipzen A."/>
            <person name="Malagnac F."/>
            <person name="Mello A."/>
            <person name="Molinier V."/>
            <person name="Miyauchi S."/>
            <person name="Poulain J."/>
            <person name="Riccioni C."/>
            <person name="Rubini A."/>
            <person name="Sitrit Y."/>
            <person name="Splivallo R."/>
            <person name="Traeger S."/>
            <person name="Wang M."/>
            <person name="Zifcakova L."/>
            <person name="Wipf D."/>
            <person name="Zambonelli A."/>
            <person name="Paolocci F."/>
            <person name="Nowrousian M."/>
            <person name="Ottonello S."/>
            <person name="Baldrian P."/>
            <person name="Spatafora J.W."/>
            <person name="Henrissat B."/>
            <person name="Nagy L.G."/>
            <person name="Aury J.M."/>
            <person name="Wincker P."/>
            <person name="Grigoriev I.V."/>
            <person name="Bonfante P."/>
            <person name="Martin F.M."/>
        </authorList>
    </citation>
    <scope>NUCLEOTIDE SEQUENCE [LARGE SCALE GENOMIC DNA]</scope>
    <source>
        <strain evidence="1 2">ATCC MYA-4762</strain>
    </source>
</reference>
<accession>A0A3N4LFY3</accession>